<comment type="similarity">
    <text evidence="1">Belongs to the anaerobic coproporphyrinogen-III oxidase family. HemW subfamily.</text>
</comment>
<dbReference type="SFLD" id="SFLDF00288">
    <property type="entry name" value="HemN-like__clustered_with_nucl"/>
    <property type="match status" value="1"/>
</dbReference>
<dbReference type="SFLD" id="SFLDF00562">
    <property type="entry name" value="HemN-like__clustered_with_heat"/>
    <property type="match status" value="1"/>
</dbReference>
<dbReference type="InterPro" id="IPR034505">
    <property type="entry name" value="Coproporphyrinogen-III_oxidase"/>
</dbReference>
<dbReference type="InterPro" id="IPR058240">
    <property type="entry name" value="rSAM_sf"/>
</dbReference>
<comment type="function">
    <text evidence="3">Probably acts as a heme chaperone, transferring heme to an unknown acceptor. Binds one molecule of heme per monomer, possibly covalently. Binds 1 [4Fe-4S] cluster. The cluster is coordinated with 3 cysteines and an exchangeable S-adenosyl-L-methionine.</text>
</comment>
<proteinExistence type="inferred from homology"/>
<dbReference type="PANTHER" id="PTHR13932:SF5">
    <property type="entry name" value="RADICAL S-ADENOSYL METHIONINE DOMAIN-CONTAINING PROTEIN 1, MITOCHONDRIAL"/>
    <property type="match status" value="1"/>
</dbReference>
<dbReference type="GO" id="GO:0004109">
    <property type="term" value="F:coproporphyrinogen oxidase activity"/>
    <property type="evidence" value="ECO:0007669"/>
    <property type="project" value="InterPro"/>
</dbReference>
<name>A0A0R1GJK7_9LACO</name>
<accession>A0A0R1GJK7</accession>
<dbReference type="GO" id="GO:0006779">
    <property type="term" value="P:porphyrin-containing compound biosynthetic process"/>
    <property type="evidence" value="ECO:0007669"/>
    <property type="project" value="InterPro"/>
</dbReference>
<dbReference type="Gene3D" id="3.80.30.20">
    <property type="entry name" value="tm_1862 like domain"/>
    <property type="match status" value="1"/>
</dbReference>
<keyword evidence="3" id="KW-0143">Chaperone</keyword>
<dbReference type="PATRIC" id="fig|1423726.3.peg.770"/>
<dbReference type="RefSeq" id="WP_057905170.1">
    <property type="nucleotide sequence ID" value="NZ_AZDA01000093.1"/>
</dbReference>
<dbReference type="SFLD" id="SFLDS00029">
    <property type="entry name" value="Radical_SAM"/>
    <property type="match status" value="1"/>
</dbReference>
<keyword evidence="3" id="KW-0949">S-adenosyl-L-methionine</keyword>
<comment type="caution">
    <text evidence="5">The sequence shown here is derived from an EMBL/GenBank/DDBJ whole genome shotgun (WGS) entry which is preliminary data.</text>
</comment>
<dbReference type="OrthoDB" id="9808022at2"/>
<feature type="domain" description="Radical SAM core" evidence="4">
    <location>
        <begin position="1"/>
        <end position="232"/>
    </location>
</feature>
<dbReference type="Pfam" id="PF04055">
    <property type="entry name" value="Radical_SAM"/>
    <property type="match status" value="1"/>
</dbReference>
<dbReference type="SMART" id="SM00729">
    <property type="entry name" value="Elp3"/>
    <property type="match status" value="1"/>
</dbReference>
<gene>
    <name evidence="5" type="ORF">FC07_GL000748</name>
</gene>
<evidence type="ECO:0000313" key="5">
    <source>
        <dbReference type="EMBL" id="KRK34184.1"/>
    </source>
</evidence>
<dbReference type="InterPro" id="IPR004559">
    <property type="entry name" value="HemW-like"/>
</dbReference>
<evidence type="ECO:0000259" key="4">
    <source>
        <dbReference type="PROSITE" id="PS51918"/>
    </source>
</evidence>
<evidence type="ECO:0000256" key="1">
    <source>
        <dbReference type="ARBA" id="ARBA00006100"/>
    </source>
</evidence>
<sequence length="380" mass="43590">MIGAYLHIPFCSHICYYCDFNKVFIEGQPVDEYLHYLRQEMQQRLQADPVDHLDTLYIGGGTPTALSTAQLDTLLQSVRDTLPFDQGEFTVEANPNDFLTMDKLQVLKNYGVNRLSIGVQSFDDEILKKIGRTHTRADVHQALANVAQAGFDNVSIDLIFRLPGQDLANFKRSLDEALALELPHYATYSLILEKKTIFYNQMRQGRLFLPSQDVEADMYDLAIDRLQQAGRQQYEISNFAKPGFQSQHNLLYWRNEHYYGFGAGAHGYLGRQRYQNNGPLQQYLAPLRAGRLPVFQRRVLSLSEQIEEELFLGLRKREGISPAHFYQKFHVHLTDVYGQTIPELIQAGLMEQVGERLTLTKKGLFLGNDVFEAFLIDEDL</sequence>
<keyword evidence="3" id="KW-0963">Cytoplasm</keyword>
<keyword evidence="3" id="KW-0411">Iron-sulfur</keyword>
<comment type="subcellular location">
    <subcellularLocation>
        <location evidence="3">Cytoplasm</location>
    </subcellularLocation>
</comment>
<evidence type="ECO:0000313" key="6">
    <source>
        <dbReference type="Proteomes" id="UP000051461"/>
    </source>
</evidence>
<keyword evidence="3" id="KW-0004">4Fe-4S</keyword>
<keyword evidence="6" id="KW-1185">Reference proteome</keyword>
<dbReference type="AlphaFoldDB" id="A0A0R1GJK7"/>
<dbReference type="Proteomes" id="UP000051461">
    <property type="component" value="Unassembled WGS sequence"/>
</dbReference>
<dbReference type="InterPro" id="IPR007197">
    <property type="entry name" value="rSAM"/>
</dbReference>
<dbReference type="GO" id="GO:0005737">
    <property type="term" value="C:cytoplasm"/>
    <property type="evidence" value="ECO:0007669"/>
    <property type="project" value="UniProtKB-SubCell"/>
</dbReference>
<dbReference type="PANTHER" id="PTHR13932">
    <property type="entry name" value="COPROPORPHYRINIGEN III OXIDASE"/>
    <property type="match status" value="1"/>
</dbReference>
<dbReference type="SFLD" id="SFLDG01065">
    <property type="entry name" value="anaerobic_coproporphyrinogen-I"/>
    <property type="match status" value="1"/>
</dbReference>
<evidence type="ECO:0000256" key="2">
    <source>
        <dbReference type="ARBA" id="ARBA00017228"/>
    </source>
</evidence>
<protein>
    <recommendedName>
        <fullName evidence="2 3">Heme chaperone HemW</fullName>
    </recommendedName>
</protein>
<dbReference type="CDD" id="cd01335">
    <property type="entry name" value="Radical_SAM"/>
    <property type="match status" value="1"/>
</dbReference>
<dbReference type="SFLD" id="SFLDG01082">
    <property type="entry name" value="B12-binding_domain_containing"/>
    <property type="match status" value="1"/>
</dbReference>
<dbReference type="GO" id="GO:0046872">
    <property type="term" value="F:metal ion binding"/>
    <property type="evidence" value="ECO:0007669"/>
    <property type="project" value="UniProtKB-UniRule"/>
</dbReference>
<dbReference type="EMBL" id="AZDA01000093">
    <property type="protein sequence ID" value="KRK34184.1"/>
    <property type="molecule type" value="Genomic_DNA"/>
</dbReference>
<keyword evidence="3" id="KW-0479">Metal-binding</keyword>
<reference evidence="5 6" key="1">
    <citation type="journal article" date="2015" name="Genome Announc.">
        <title>Expanding the biotechnology potential of lactobacilli through comparative genomics of 213 strains and associated genera.</title>
        <authorList>
            <person name="Sun Z."/>
            <person name="Harris H.M."/>
            <person name="McCann A."/>
            <person name="Guo C."/>
            <person name="Argimon S."/>
            <person name="Zhang W."/>
            <person name="Yang X."/>
            <person name="Jeffery I.B."/>
            <person name="Cooney J.C."/>
            <person name="Kagawa T.F."/>
            <person name="Liu W."/>
            <person name="Song Y."/>
            <person name="Salvetti E."/>
            <person name="Wrobel A."/>
            <person name="Rasinkangas P."/>
            <person name="Parkhill J."/>
            <person name="Rea M.C."/>
            <person name="O'Sullivan O."/>
            <person name="Ritari J."/>
            <person name="Douillard F.P."/>
            <person name="Paul Ross R."/>
            <person name="Yang R."/>
            <person name="Briner A.E."/>
            <person name="Felis G.E."/>
            <person name="de Vos W.M."/>
            <person name="Barrangou R."/>
            <person name="Klaenhammer T.R."/>
            <person name="Caufield P.W."/>
            <person name="Cui Y."/>
            <person name="Zhang H."/>
            <person name="O'Toole P.W."/>
        </authorList>
    </citation>
    <scope>NUCLEOTIDE SEQUENCE [LARGE SCALE GENOMIC DNA]</scope>
    <source>
        <strain evidence="5 6">DSM 20003</strain>
    </source>
</reference>
<dbReference type="PROSITE" id="PS51918">
    <property type="entry name" value="RADICAL_SAM"/>
    <property type="match status" value="1"/>
</dbReference>
<dbReference type="NCBIfam" id="TIGR00539">
    <property type="entry name" value="hemN_rel"/>
    <property type="match status" value="1"/>
</dbReference>
<dbReference type="InterPro" id="IPR010723">
    <property type="entry name" value="HemN_C"/>
</dbReference>
<dbReference type="InterPro" id="IPR023404">
    <property type="entry name" value="rSAM_horseshoe"/>
</dbReference>
<dbReference type="STRING" id="1423726.FC07_GL000748"/>
<keyword evidence="3" id="KW-0349">Heme</keyword>
<dbReference type="Pfam" id="PF06969">
    <property type="entry name" value="HemN_C"/>
    <property type="match status" value="1"/>
</dbReference>
<dbReference type="InterPro" id="IPR006638">
    <property type="entry name" value="Elp3/MiaA/NifB-like_rSAM"/>
</dbReference>
<dbReference type="SUPFAM" id="SSF102114">
    <property type="entry name" value="Radical SAM enzymes"/>
    <property type="match status" value="1"/>
</dbReference>
<dbReference type="GO" id="GO:0051539">
    <property type="term" value="F:4 iron, 4 sulfur cluster binding"/>
    <property type="evidence" value="ECO:0007669"/>
    <property type="project" value="UniProtKB-UniRule"/>
</dbReference>
<keyword evidence="3" id="KW-0408">Iron</keyword>
<evidence type="ECO:0000256" key="3">
    <source>
        <dbReference type="RuleBase" id="RU364116"/>
    </source>
</evidence>
<organism evidence="5 6">
    <name type="scientific">Loigolactobacillus bifermentans DSM 20003</name>
    <dbReference type="NCBI Taxonomy" id="1423726"/>
    <lineage>
        <taxon>Bacteria</taxon>
        <taxon>Bacillati</taxon>
        <taxon>Bacillota</taxon>
        <taxon>Bacilli</taxon>
        <taxon>Lactobacillales</taxon>
        <taxon>Lactobacillaceae</taxon>
        <taxon>Loigolactobacillus</taxon>
    </lineage>
</organism>